<organism evidence="11 12">
    <name type="scientific">Thiospirochaeta perfilievii</name>
    <dbReference type="NCBI Taxonomy" id="252967"/>
    <lineage>
        <taxon>Bacteria</taxon>
        <taxon>Pseudomonadati</taxon>
        <taxon>Spirochaetota</taxon>
        <taxon>Spirochaetia</taxon>
        <taxon>Spirochaetales</taxon>
        <taxon>Spirochaetaceae</taxon>
        <taxon>Thiospirochaeta</taxon>
    </lineage>
</organism>
<evidence type="ECO:0000256" key="5">
    <source>
        <dbReference type="ARBA" id="ARBA00022573"/>
    </source>
</evidence>
<comment type="similarity">
    <text evidence="2 10">Belongs to the CobT family.</text>
</comment>
<dbReference type="PANTHER" id="PTHR43463:SF1">
    <property type="entry name" value="NICOTINATE-NUCLEOTIDE--DIMETHYLBENZIMIDAZOLE PHOSPHORIBOSYLTRANSFERASE"/>
    <property type="match status" value="1"/>
</dbReference>
<dbReference type="OrthoDB" id="9781491at2"/>
<dbReference type="EC" id="2.4.2.21" evidence="3 10"/>
<dbReference type="Proteomes" id="UP000323824">
    <property type="component" value="Chromosome"/>
</dbReference>
<dbReference type="FunFam" id="3.40.50.10210:FF:000001">
    <property type="entry name" value="Nicotinate-nucleotide--dimethylbenzimidazole phosphoribosyltransferase"/>
    <property type="match status" value="1"/>
</dbReference>
<dbReference type="SUPFAM" id="SSF52733">
    <property type="entry name" value="Nicotinate mononucleotide:5,6-dimethylbenzimidazole phosphoribosyltransferase (CobT)"/>
    <property type="match status" value="1"/>
</dbReference>
<dbReference type="Gene3D" id="1.10.1610.10">
    <property type="match status" value="1"/>
</dbReference>
<comment type="function">
    <text evidence="10">Catalyzes the synthesis of alpha-ribazole-5'-phosphate from nicotinate mononucleotide (NAMN) and 5,6-dimethylbenzimidazole (DMB).</text>
</comment>
<dbReference type="CDD" id="cd02439">
    <property type="entry name" value="DMB-PRT_CobT"/>
    <property type="match status" value="1"/>
</dbReference>
<dbReference type="HAMAP" id="MF_00230">
    <property type="entry name" value="CobT"/>
    <property type="match status" value="1"/>
</dbReference>
<evidence type="ECO:0000256" key="1">
    <source>
        <dbReference type="ARBA" id="ARBA00005049"/>
    </source>
</evidence>
<evidence type="ECO:0000256" key="8">
    <source>
        <dbReference type="ARBA" id="ARBA00030686"/>
    </source>
</evidence>
<name>A0A5C1QCK3_9SPIO</name>
<evidence type="ECO:0000313" key="12">
    <source>
        <dbReference type="Proteomes" id="UP000323824"/>
    </source>
</evidence>
<comment type="catalytic activity">
    <reaction evidence="9 10">
        <text>5,6-dimethylbenzimidazole + nicotinate beta-D-ribonucleotide = alpha-ribazole 5'-phosphate + nicotinate + H(+)</text>
        <dbReference type="Rhea" id="RHEA:11196"/>
        <dbReference type="ChEBI" id="CHEBI:15378"/>
        <dbReference type="ChEBI" id="CHEBI:15890"/>
        <dbReference type="ChEBI" id="CHEBI:32544"/>
        <dbReference type="ChEBI" id="CHEBI:57502"/>
        <dbReference type="ChEBI" id="CHEBI:57918"/>
        <dbReference type="EC" id="2.4.2.21"/>
    </reaction>
</comment>
<feature type="active site" description="Proton acceptor" evidence="10">
    <location>
        <position position="319"/>
    </location>
</feature>
<dbReference type="Pfam" id="PF02277">
    <property type="entry name" value="DBI_PRT"/>
    <property type="match status" value="1"/>
</dbReference>
<dbReference type="GO" id="GO:0008939">
    <property type="term" value="F:nicotinate-nucleotide-dimethylbenzimidazole phosphoribosyltransferase activity"/>
    <property type="evidence" value="ECO:0007669"/>
    <property type="project" value="UniProtKB-UniRule"/>
</dbReference>
<evidence type="ECO:0000256" key="4">
    <source>
        <dbReference type="ARBA" id="ARBA00015486"/>
    </source>
</evidence>
<dbReference type="UniPathway" id="UPA00061">
    <property type="reaction ID" value="UER00516"/>
</dbReference>
<keyword evidence="6 10" id="KW-0328">Glycosyltransferase</keyword>
<keyword evidence="5 10" id="KW-0169">Cobalamin biosynthesis</keyword>
<keyword evidence="7 10" id="KW-0808">Transferase</keyword>
<reference evidence="11 12" key="1">
    <citation type="submission" date="2019-02" db="EMBL/GenBank/DDBJ databases">
        <authorList>
            <person name="Fomenkov A."/>
            <person name="Dubinina G."/>
            <person name="Grabovich M."/>
            <person name="Vincze T."/>
            <person name="Roberts R.J."/>
        </authorList>
    </citation>
    <scope>NUCLEOTIDE SEQUENCE [LARGE SCALE GENOMIC DNA]</scope>
    <source>
        <strain evidence="11 12">P</strain>
    </source>
</reference>
<comment type="pathway">
    <text evidence="1 10">Nucleoside biosynthesis; alpha-ribazole biosynthesis; alpha-ribazole from 5,6-dimethylbenzimidazole: step 1/2.</text>
</comment>
<dbReference type="AlphaFoldDB" id="A0A5C1QCK3"/>
<dbReference type="InterPro" id="IPR017846">
    <property type="entry name" value="Nict_dMeBzImd_PRibTrfase_bact"/>
</dbReference>
<evidence type="ECO:0000256" key="2">
    <source>
        <dbReference type="ARBA" id="ARBA00007110"/>
    </source>
</evidence>
<dbReference type="PANTHER" id="PTHR43463">
    <property type="entry name" value="NICOTINATE-NUCLEOTIDE--DIMETHYLBENZIMIDAZOLE PHOSPHORIBOSYLTRANSFERASE"/>
    <property type="match status" value="1"/>
</dbReference>
<dbReference type="InterPro" id="IPR003200">
    <property type="entry name" value="Nict_dMeBzImd_PRibTrfase"/>
</dbReference>
<sequence>MSLIEDINSLIKPLDLKAMEGARVRQNRLTKPPGSLGRLEELSINVAGIKGEVFPHMDNKAILTFAGDHHVVFEEGIASAPMEVTAMQVDNFVRGGGAVNVLAKHAGARVVVIDMGVATPYKSKTGVKNKFVASGAKNISKGPAMSRDEAIKSVIGGIETVLEEIDNGLDIVGIGEMGIGNTTPSSAIFSLYTGLDPIEITGPGAGIDSAVLDKKVNIVKRALEVNNPNKDDMFDVLSKIGGFEIGGMVGAIICCAAKKIPVVIDGFISTAAGVLATSYNPLISDYLFLSHKSAETGYKHVFDFFKTTPILDLGLRLGEGTGAALGISIIDAAVKSLKDISTFEEAGIVL</sequence>
<protein>
    <recommendedName>
        <fullName evidence="4 10">Nicotinate-nucleotide--dimethylbenzimidazole phosphoribosyltransferase</fullName>
        <shortName evidence="10">NN:DBI PRT</shortName>
        <ecNumber evidence="3 10">2.4.2.21</ecNumber>
    </recommendedName>
    <alternativeName>
        <fullName evidence="8 10">N(1)-alpha-phosphoribosyltransferase</fullName>
    </alternativeName>
</protein>
<gene>
    <name evidence="10 11" type="primary">cobT</name>
    <name evidence="11" type="ORF">EW093_04095</name>
</gene>
<evidence type="ECO:0000256" key="10">
    <source>
        <dbReference type="HAMAP-Rule" id="MF_00230"/>
    </source>
</evidence>
<reference evidence="11 12" key="2">
    <citation type="submission" date="2019-09" db="EMBL/GenBank/DDBJ databases">
        <title>Complete Genome Sequence and Methylome Analysis of free living Spirochaetas.</title>
        <authorList>
            <person name="Leshcheva N."/>
            <person name="Mikheeva N."/>
        </authorList>
    </citation>
    <scope>NUCLEOTIDE SEQUENCE [LARGE SCALE GENOMIC DNA]</scope>
    <source>
        <strain evidence="11 12">P</strain>
    </source>
</reference>
<dbReference type="RefSeq" id="WP_149567169.1">
    <property type="nucleotide sequence ID" value="NZ_CP035807.1"/>
</dbReference>
<evidence type="ECO:0000256" key="3">
    <source>
        <dbReference type="ARBA" id="ARBA00011991"/>
    </source>
</evidence>
<dbReference type="InterPro" id="IPR036087">
    <property type="entry name" value="Nict_dMeBzImd_PRibTrfase_sf"/>
</dbReference>
<evidence type="ECO:0000256" key="6">
    <source>
        <dbReference type="ARBA" id="ARBA00022676"/>
    </source>
</evidence>
<evidence type="ECO:0000256" key="7">
    <source>
        <dbReference type="ARBA" id="ARBA00022679"/>
    </source>
</evidence>
<dbReference type="EMBL" id="CP035807">
    <property type="protein sequence ID" value="QEN03912.1"/>
    <property type="molecule type" value="Genomic_DNA"/>
</dbReference>
<evidence type="ECO:0000313" key="11">
    <source>
        <dbReference type="EMBL" id="QEN03912.1"/>
    </source>
</evidence>
<dbReference type="NCBIfam" id="NF000996">
    <property type="entry name" value="PRK00105.1"/>
    <property type="match status" value="1"/>
</dbReference>
<proteinExistence type="inferred from homology"/>
<keyword evidence="12" id="KW-1185">Reference proteome</keyword>
<accession>A0A5C1QCK3</accession>
<dbReference type="GO" id="GO:0009236">
    <property type="term" value="P:cobalamin biosynthetic process"/>
    <property type="evidence" value="ECO:0007669"/>
    <property type="project" value="UniProtKB-UniRule"/>
</dbReference>
<dbReference type="Gene3D" id="3.40.50.10210">
    <property type="match status" value="1"/>
</dbReference>
<dbReference type="NCBIfam" id="TIGR03160">
    <property type="entry name" value="cobT_DBIPRT"/>
    <property type="match status" value="1"/>
</dbReference>
<dbReference type="KEGG" id="sper:EW093_04095"/>
<evidence type="ECO:0000256" key="9">
    <source>
        <dbReference type="ARBA" id="ARBA00047340"/>
    </source>
</evidence>
<dbReference type="InterPro" id="IPR023195">
    <property type="entry name" value="Nict_dMeBzImd_PRibTrfase_N"/>
</dbReference>